<sequence length="419" mass="47028">MKGFLDSREGGRKKKNNSNDSPINIVMESTDRDELNKVLGTSSDTSAPKVVNEGGMNEVGTQPATPTPNLGQLGSYADVTGKPSRTKVKFRTLFIPKGNGIDVVIPEESIRAISACFVNTAYGFFLGKRVAYPVVANYVRNTWGKYGLVRSMFSMPTGLFSFQFRSRDGLDTMLKNGPWSIYNNLLILKKWHPNVNLLKEDVGIIPVWFKLYGVFVTAFSEDGLSAVTTKLGTPLMLYSYTSDMCLQSWGRSSYARAVIELRADMELKDNIMVAMPRITGKECPRNLGVGETKNLKKPSQMPKGFLVGQKMGFKPTKQQVCQPVSKNPTANNSGNKKKGVEPTNEDEVASVYNEMASFLAKKDGYGTQSLLEQWKDFHEHDDYKYDPYRDDIYEGHEIPEMLQAFYDNLYIKVRGRKKK</sequence>
<feature type="region of interest" description="Disordered" evidence="1">
    <location>
        <begin position="1"/>
        <end position="73"/>
    </location>
</feature>
<feature type="compositionally biased region" description="Polar residues" evidence="1">
    <location>
        <begin position="317"/>
        <end position="334"/>
    </location>
</feature>
<feature type="region of interest" description="Disordered" evidence="1">
    <location>
        <begin position="317"/>
        <end position="344"/>
    </location>
</feature>
<name>A0A6L2L0M9_TANCI</name>
<feature type="compositionally biased region" description="Basic and acidic residues" evidence="1">
    <location>
        <begin position="1"/>
        <end position="10"/>
    </location>
</feature>
<gene>
    <name evidence="3" type="ORF">Tci_026325</name>
</gene>
<feature type="domain" description="DUF4283" evidence="2">
    <location>
        <begin position="122"/>
        <end position="197"/>
    </location>
</feature>
<comment type="caution">
    <text evidence="3">The sequence shown here is derived from an EMBL/GenBank/DDBJ whole genome shotgun (WGS) entry which is preliminary data.</text>
</comment>
<dbReference type="EMBL" id="BKCJ010003317">
    <property type="protein sequence ID" value="GEU54347.1"/>
    <property type="molecule type" value="Genomic_DNA"/>
</dbReference>
<dbReference type="AlphaFoldDB" id="A0A6L2L0M9"/>
<protein>
    <recommendedName>
        <fullName evidence="2">DUF4283 domain-containing protein</fullName>
    </recommendedName>
</protein>
<organism evidence="3">
    <name type="scientific">Tanacetum cinerariifolium</name>
    <name type="common">Dalmatian daisy</name>
    <name type="synonym">Chrysanthemum cinerariifolium</name>
    <dbReference type="NCBI Taxonomy" id="118510"/>
    <lineage>
        <taxon>Eukaryota</taxon>
        <taxon>Viridiplantae</taxon>
        <taxon>Streptophyta</taxon>
        <taxon>Embryophyta</taxon>
        <taxon>Tracheophyta</taxon>
        <taxon>Spermatophyta</taxon>
        <taxon>Magnoliopsida</taxon>
        <taxon>eudicotyledons</taxon>
        <taxon>Gunneridae</taxon>
        <taxon>Pentapetalae</taxon>
        <taxon>asterids</taxon>
        <taxon>campanulids</taxon>
        <taxon>Asterales</taxon>
        <taxon>Asteraceae</taxon>
        <taxon>Asteroideae</taxon>
        <taxon>Anthemideae</taxon>
        <taxon>Anthemidinae</taxon>
        <taxon>Tanacetum</taxon>
    </lineage>
</organism>
<evidence type="ECO:0000313" key="3">
    <source>
        <dbReference type="EMBL" id="GEU54347.1"/>
    </source>
</evidence>
<dbReference type="InterPro" id="IPR040256">
    <property type="entry name" value="At4g02000-like"/>
</dbReference>
<dbReference type="PANTHER" id="PTHR31286">
    <property type="entry name" value="GLYCINE-RICH CELL WALL STRUCTURAL PROTEIN 1.8-LIKE"/>
    <property type="match status" value="1"/>
</dbReference>
<feature type="compositionally biased region" description="Polar residues" evidence="1">
    <location>
        <begin position="59"/>
        <end position="72"/>
    </location>
</feature>
<accession>A0A6L2L0M9</accession>
<dbReference type="InterPro" id="IPR025558">
    <property type="entry name" value="DUF4283"/>
</dbReference>
<dbReference type="PANTHER" id="PTHR31286:SF99">
    <property type="entry name" value="DUF4283 DOMAIN-CONTAINING PROTEIN"/>
    <property type="match status" value="1"/>
</dbReference>
<evidence type="ECO:0000259" key="2">
    <source>
        <dbReference type="Pfam" id="PF14111"/>
    </source>
</evidence>
<reference evidence="3" key="1">
    <citation type="journal article" date="2019" name="Sci. Rep.">
        <title>Draft genome of Tanacetum cinerariifolium, the natural source of mosquito coil.</title>
        <authorList>
            <person name="Yamashiro T."/>
            <person name="Shiraishi A."/>
            <person name="Satake H."/>
            <person name="Nakayama K."/>
        </authorList>
    </citation>
    <scope>NUCLEOTIDE SEQUENCE</scope>
</reference>
<dbReference type="Pfam" id="PF14111">
    <property type="entry name" value="DUF4283"/>
    <property type="match status" value="1"/>
</dbReference>
<proteinExistence type="predicted"/>
<evidence type="ECO:0000256" key="1">
    <source>
        <dbReference type="SAM" id="MobiDB-lite"/>
    </source>
</evidence>